<dbReference type="GeneID" id="98141211"/>
<evidence type="ECO:0000259" key="2">
    <source>
        <dbReference type="Pfam" id="PF17996"/>
    </source>
</evidence>
<dbReference type="InterPro" id="IPR040794">
    <property type="entry name" value="CE2_N"/>
</dbReference>
<evidence type="ECO:0000313" key="4">
    <source>
        <dbReference type="Proteomes" id="UP001610432"/>
    </source>
</evidence>
<evidence type="ECO:0000313" key="3">
    <source>
        <dbReference type="EMBL" id="KAL2870614.1"/>
    </source>
</evidence>
<keyword evidence="4" id="KW-1185">Reference proteome</keyword>
<dbReference type="Pfam" id="PF17996">
    <property type="entry name" value="CE2_N"/>
    <property type="match status" value="1"/>
</dbReference>
<dbReference type="InterPro" id="IPR037461">
    <property type="entry name" value="CtCE2-like_dom"/>
</dbReference>
<dbReference type="InterPro" id="IPR036514">
    <property type="entry name" value="SGNH_hydro_sf"/>
</dbReference>
<dbReference type="SUPFAM" id="SSF52266">
    <property type="entry name" value="SGNH hydrolase"/>
    <property type="match status" value="1"/>
</dbReference>
<proteinExistence type="predicted"/>
<gene>
    <name evidence="3" type="ORF">BJX67DRAFT_243636</name>
</gene>
<dbReference type="GO" id="GO:0016787">
    <property type="term" value="F:hydrolase activity"/>
    <property type="evidence" value="ECO:0007669"/>
    <property type="project" value="UniProtKB-KW"/>
</dbReference>
<dbReference type="EMBL" id="JBFXLQ010000005">
    <property type="protein sequence ID" value="KAL2870614.1"/>
    <property type="molecule type" value="Genomic_DNA"/>
</dbReference>
<protein>
    <submittedName>
        <fullName evidence="3">SGNH hydrolase-type esterase domain-containing protein</fullName>
    </submittedName>
</protein>
<comment type="caution">
    <text evidence="3">The sequence shown here is derived from an EMBL/GenBank/DDBJ whole genome shotgun (WGS) entry which is preliminary data.</text>
</comment>
<reference evidence="3 4" key="1">
    <citation type="submission" date="2024-07" db="EMBL/GenBank/DDBJ databases">
        <title>Section-level genome sequencing and comparative genomics of Aspergillus sections Usti and Cavernicolus.</title>
        <authorList>
            <consortium name="Lawrence Berkeley National Laboratory"/>
            <person name="Nybo J.L."/>
            <person name="Vesth T.C."/>
            <person name="Theobald S."/>
            <person name="Frisvad J.C."/>
            <person name="Larsen T.O."/>
            <person name="Kjaerboelling I."/>
            <person name="Rothschild-Mancinelli K."/>
            <person name="Lyhne E.K."/>
            <person name="Kogle M.E."/>
            <person name="Barry K."/>
            <person name="Clum A."/>
            <person name="Na H."/>
            <person name="Ledsgaard L."/>
            <person name="Lin J."/>
            <person name="Lipzen A."/>
            <person name="Kuo A."/>
            <person name="Riley R."/>
            <person name="Mondo S."/>
            <person name="Labutti K."/>
            <person name="Haridas S."/>
            <person name="Pangalinan J."/>
            <person name="Salamov A.A."/>
            <person name="Simmons B.A."/>
            <person name="Magnuson J.K."/>
            <person name="Chen J."/>
            <person name="Drula E."/>
            <person name="Henrissat B."/>
            <person name="Wiebenga A."/>
            <person name="Lubbers R.J."/>
            <person name="Gomes A.C."/>
            <person name="Macurrencykelacurrency M.R."/>
            <person name="Stajich J."/>
            <person name="Grigoriev I.V."/>
            <person name="Mortensen U.H."/>
            <person name="De Vries R.P."/>
            <person name="Baker S.E."/>
            <person name="Andersen M.R."/>
        </authorList>
    </citation>
    <scope>NUCLEOTIDE SEQUENCE [LARGE SCALE GENOMIC DNA]</scope>
    <source>
        <strain evidence="3 4">CBS 449.75</strain>
    </source>
</reference>
<name>A0ABR4M2I8_9EURO</name>
<accession>A0ABR4M2I8</accession>
<dbReference type="InterPro" id="IPR013830">
    <property type="entry name" value="SGNH_hydro"/>
</dbReference>
<sequence length="364" mass="38114">MFTCSGKNFRVRIPSIAAAQAPTRGAAAVRYLGRVNPETKELTWPGTGVAFNFTGTSASIAIAEVSGTNSVDLIIDGGEPTVISNVAGTSISTPAGLSQGTHTVELRKRSEASFGTITIGDVTTDGSLGVNAAPARKIEFIGDSITVGYGLDGTNPCTNTAALENNPKTYAALAANALGADYSVVAWSGKGLVRNIATGTNDTSPLMPELYTRYGANDADNSYTFPADWTPDAVVINLGTNDFGYLAYDETGQSYEARPPLDPSTYTAGTVDFVQSIQEHYPDAEFFLLTSPMLSDSFPTTEDAQHTTQSDALKAAISQLEGSAHFVDWPTQGSDVGCDYHPNAATHAAEGEVLASAVSEVLGW</sequence>
<dbReference type="Proteomes" id="UP001610432">
    <property type="component" value="Unassembled WGS sequence"/>
</dbReference>
<dbReference type="InterPro" id="IPR052762">
    <property type="entry name" value="PCW_deacetylase/CE"/>
</dbReference>
<dbReference type="Gene3D" id="2.60.120.260">
    <property type="entry name" value="Galactose-binding domain-like"/>
    <property type="match status" value="1"/>
</dbReference>
<evidence type="ECO:0000259" key="1">
    <source>
        <dbReference type="Pfam" id="PF13472"/>
    </source>
</evidence>
<dbReference type="PANTHER" id="PTHR37834:SF2">
    <property type="entry name" value="ESTERASE, SGNH HYDROLASE-TYPE"/>
    <property type="match status" value="1"/>
</dbReference>
<dbReference type="Gene3D" id="3.40.50.1110">
    <property type="entry name" value="SGNH hydrolase"/>
    <property type="match status" value="1"/>
</dbReference>
<dbReference type="PANTHER" id="PTHR37834">
    <property type="entry name" value="GDSL-LIKE LIPASE/ACYLHYDROLASE DOMAIN PROTEIN (AFU_ORTHOLOGUE AFUA_2G00620)"/>
    <property type="match status" value="1"/>
</dbReference>
<feature type="domain" description="Carbohydrate esterase 2 N-terminal" evidence="2">
    <location>
        <begin position="31"/>
        <end position="134"/>
    </location>
</feature>
<feature type="domain" description="SGNH hydrolase-type esterase" evidence="1">
    <location>
        <begin position="140"/>
        <end position="349"/>
    </location>
</feature>
<organism evidence="3 4">
    <name type="scientific">Aspergillus lucknowensis</name>
    <dbReference type="NCBI Taxonomy" id="176173"/>
    <lineage>
        <taxon>Eukaryota</taxon>
        <taxon>Fungi</taxon>
        <taxon>Dikarya</taxon>
        <taxon>Ascomycota</taxon>
        <taxon>Pezizomycotina</taxon>
        <taxon>Eurotiomycetes</taxon>
        <taxon>Eurotiomycetidae</taxon>
        <taxon>Eurotiales</taxon>
        <taxon>Aspergillaceae</taxon>
        <taxon>Aspergillus</taxon>
        <taxon>Aspergillus subgen. Nidulantes</taxon>
    </lineage>
</organism>
<dbReference type="RefSeq" id="XP_070889593.1">
    <property type="nucleotide sequence ID" value="XM_071026139.1"/>
</dbReference>
<dbReference type="CDD" id="cd01831">
    <property type="entry name" value="Endoglucanase_E_like"/>
    <property type="match status" value="1"/>
</dbReference>
<keyword evidence="3" id="KW-0378">Hydrolase</keyword>
<dbReference type="Pfam" id="PF13472">
    <property type="entry name" value="Lipase_GDSL_2"/>
    <property type="match status" value="1"/>
</dbReference>